<proteinExistence type="predicted"/>
<dbReference type="AlphaFoldDB" id="A0A9W4MWC1"/>
<evidence type="ECO:0000313" key="4">
    <source>
        <dbReference type="Proteomes" id="UP001153461"/>
    </source>
</evidence>
<evidence type="ECO:0000256" key="1">
    <source>
        <dbReference type="ARBA" id="ARBA00022737"/>
    </source>
</evidence>
<protein>
    <submittedName>
        <fullName evidence="3">Uncharacterized protein</fullName>
    </submittedName>
</protein>
<name>A0A9W4MWC1_PENNA</name>
<dbReference type="SMART" id="SM00248">
    <property type="entry name" value="ANK"/>
    <property type="match status" value="3"/>
</dbReference>
<dbReference type="Pfam" id="PF12796">
    <property type="entry name" value="Ank_2"/>
    <property type="match status" value="1"/>
</dbReference>
<dbReference type="InterPro" id="IPR036770">
    <property type="entry name" value="Ankyrin_rpt-contain_sf"/>
</dbReference>
<dbReference type="Gene3D" id="1.25.40.20">
    <property type="entry name" value="Ankyrin repeat-containing domain"/>
    <property type="match status" value="1"/>
</dbReference>
<dbReference type="Proteomes" id="UP001153461">
    <property type="component" value="Unassembled WGS sequence"/>
</dbReference>
<dbReference type="SUPFAM" id="SSF48403">
    <property type="entry name" value="Ankyrin repeat"/>
    <property type="match status" value="1"/>
</dbReference>
<dbReference type="EMBL" id="CAJVNV010000399">
    <property type="protein sequence ID" value="CAG8186037.1"/>
    <property type="molecule type" value="Genomic_DNA"/>
</dbReference>
<reference evidence="3" key="1">
    <citation type="submission" date="2021-07" db="EMBL/GenBank/DDBJ databases">
        <authorList>
            <person name="Branca A.L. A."/>
        </authorList>
    </citation>
    <scope>NUCLEOTIDE SEQUENCE</scope>
</reference>
<dbReference type="OrthoDB" id="17560at2759"/>
<keyword evidence="1" id="KW-0677">Repeat</keyword>
<dbReference type="PANTHER" id="PTHR24188:SF29">
    <property type="entry name" value="GH09064P"/>
    <property type="match status" value="1"/>
</dbReference>
<organism evidence="3 4">
    <name type="scientific">Penicillium nalgiovense</name>
    <dbReference type="NCBI Taxonomy" id="60175"/>
    <lineage>
        <taxon>Eukaryota</taxon>
        <taxon>Fungi</taxon>
        <taxon>Dikarya</taxon>
        <taxon>Ascomycota</taxon>
        <taxon>Pezizomycotina</taxon>
        <taxon>Eurotiomycetes</taxon>
        <taxon>Eurotiomycetidae</taxon>
        <taxon>Eurotiales</taxon>
        <taxon>Aspergillaceae</taxon>
        <taxon>Penicillium</taxon>
    </lineage>
</organism>
<sequence>MFIDNLTSPIPKFSLRFSHLLCCAAKHGHFDVVKYLIAQGIPTGPGCNLWWQALLKDAALEGHLPMFKYLLDETTSKDLPQVSATELLYRATSGCHLDLVKYLVKCGADFINPPSRYIPKNKPGSIFDFVIDSGHEDIASFFLHSAPPELQNNIRISGWYSMLRPCLHDEVPYPCTSPWGKPHIAQMILDRIDLEIQLTTTTALEQAHLFAVAAETGNVALTQRLLDKGC</sequence>
<gene>
    <name evidence="3" type="ORF">PNAL_LOCUS7071</name>
</gene>
<keyword evidence="2" id="KW-0040">ANK repeat</keyword>
<dbReference type="PANTHER" id="PTHR24188">
    <property type="entry name" value="ANKYRIN REPEAT PROTEIN"/>
    <property type="match status" value="1"/>
</dbReference>
<dbReference type="InterPro" id="IPR002110">
    <property type="entry name" value="Ankyrin_rpt"/>
</dbReference>
<comment type="caution">
    <text evidence="3">The sequence shown here is derived from an EMBL/GenBank/DDBJ whole genome shotgun (WGS) entry which is preliminary data.</text>
</comment>
<accession>A0A9W4MWC1</accession>
<evidence type="ECO:0000256" key="2">
    <source>
        <dbReference type="ARBA" id="ARBA00023043"/>
    </source>
</evidence>
<evidence type="ECO:0000313" key="3">
    <source>
        <dbReference type="EMBL" id="CAG8186037.1"/>
    </source>
</evidence>